<feature type="domain" description="Major facilitator superfamily (MFS) profile" evidence="6">
    <location>
        <begin position="35"/>
        <end position="471"/>
    </location>
</feature>
<feature type="transmembrane region" description="Helical" evidence="5">
    <location>
        <begin position="303"/>
        <end position="325"/>
    </location>
</feature>
<reference evidence="7" key="1">
    <citation type="submission" date="2021-12" db="EMBL/GenBank/DDBJ databases">
        <authorList>
            <person name="King R."/>
        </authorList>
    </citation>
    <scope>NUCLEOTIDE SEQUENCE</scope>
</reference>
<evidence type="ECO:0000256" key="2">
    <source>
        <dbReference type="ARBA" id="ARBA00022692"/>
    </source>
</evidence>
<feature type="transmembrane region" description="Helical" evidence="5">
    <location>
        <begin position="360"/>
        <end position="378"/>
    </location>
</feature>
<feature type="transmembrane region" description="Helical" evidence="5">
    <location>
        <begin position="33"/>
        <end position="57"/>
    </location>
</feature>
<evidence type="ECO:0000256" key="3">
    <source>
        <dbReference type="ARBA" id="ARBA00022989"/>
    </source>
</evidence>
<protein>
    <recommendedName>
        <fullName evidence="6">Major facilitator superfamily (MFS) profile domain-containing protein</fullName>
    </recommendedName>
</protein>
<organism evidence="7 8">
    <name type="scientific">Diatraea saccharalis</name>
    <name type="common">sugarcane borer</name>
    <dbReference type="NCBI Taxonomy" id="40085"/>
    <lineage>
        <taxon>Eukaryota</taxon>
        <taxon>Metazoa</taxon>
        <taxon>Ecdysozoa</taxon>
        <taxon>Arthropoda</taxon>
        <taxon>Hexapoda</taxon>
        <taxon>Insecta</taxon>
        <taxon>Pterygota</taxon>
        <taxon>Neoptera</taxon>
        <taxon>Endopterygota</taxon>
        <taxon>Lepidoptera</taxon>
        <taxon>Glossata</taxon>
        <taxon>Ditrysia</taxon>
        <taxon>Pyraloidea</taxon>
        <taxon>Crambidae</taxon>
        <taxon>Crambinae</taxon>
        <taxon>Diatraea</taxon>
    </lineage>
</organism>
<feature type="transmembrane region" description="Helical" evidence="5">
    <location>
        <begin position="190"/>
        <end position="211"/>
    </location>
</feature>
<feature type="transmembrane region" description="Helical" evidence="5">
    <location>
        <begin position="384"/>
        <end position="406"/>
    </location>
</feature>
<comment type="subcellular location">
    <subcellularLocation>
        <location evidence="1">Membrane</location>
        <topology evidence="1">Multi-pass membrane protein</topology>
    </subcellularLocation>
</comment>
<dbReference type="Pfam" id="PF00083">
    <property type="entry name" value="Sugar_tr"/>
    <property type="match status" value="1"/>
</dbReference>
<dbReference type="Gene3D" id="1.20.1250.20">
    <property type="entry name" value="MFS general substrate transporter like domains"/>
    <property type="match status" value="1"/>
</dbReference>
<dbReference type="GO" id="GO:0016020">
    <property type="term" value="C:membrane"/>
    <property type="evidence" value="ECO:0007669"/>
    <property type="project" value="UniProtKB-SubCell"/>
</dbReference>
<dbReference type="GO" id="GO:0022857">
    <property type="term" value="F:transmembrane transporter activity"/>
    <property type="evidence" value="ECO:0007669"/>
    <property type="project" value="InterPro"/>
</dbReference>
<evidence type="ECO:0000256" key="4">
    <source>
        <dbReference type="ARBA" id="ARBA00023136"/>
    </source>
</evidence>
<evidence type="ECO:0000259" key="6">
    <source>
        <dbReference type="PROSITE" id="PS50850"/>
    </source>
</evidence>
<dbReference type="OrthoDB" id="5296287at2759"/>
<evidence type="ECO:0000313" key="7">
    <source>
        <dbReference type="EMBL" id="CAG9787708.1"/>
    </source>
</evidence>
<dbReference type="SUPFAM" id="SSF103473">
    <property type="entry name" value="MFS general substrate transporter"/>
    <property type="match status" value="1"/>
</dbReference>
<feature type="transmembrane region" description="Helical" evidence="5">
    <location>
        <begin position="132"/>
        <end position="150"/>
    </location>
</feature>
<keyword evidence="8" id="KW-1185">Reference proteome</keyword>
<proteinExistence type="predicted"/>
<feature type="transmembrane region" description="Helical" evidence="5">
    <location>
        <begin position="102"/>
        <end position="120"/>
    </location>
</feature>
<keyword evidence="3 5" id="KW-1133">Transmembrane helix</keyword>
<dbReference type="CDD" id="cd17317">
    <property type="entry name" value="MFS_SLC22"/>
    <property type="match status" value="1"/>
</dbReference>
<gene>
    <name evidence="7" type="ORF">DIATSA_LOCUS5570</name>
</gene>
<feature type="transmembrane region" description="Helical" evidence="5">
    <location>
        <begin position="217"/>
        <end position="235"/>
    </location>
</feature>
<keyword evidence="2 5" id="KW-0812">Transmembrane</keyword>
<evidence type="ECO:0000256" key="5">
    <source>
        <dbReference type="SAM" id="Phobius"/>
    </source>
</evidence>
<dbReference type="AlphaFoldDB" id="A0A9N9WCR8"/>
<dbReference type="PROSITE" id="PS50850">
    <property type="entry name" value="MFS"/>
    <property type="match status" value="1"/>
</dbReference>
<evidence type="ECO:0000313" key="8">
    <source>
        <dbReference type="Proteomes" id="UP001153714"/>
    </source>
</evidence>
<name>A0A9N9WCR8_9NEOP</name>
<feature type="transmembrane region" description="Helical" evidence="5">
    <location>
        <begin position="331"/>
        <end position="353"/>
    </location>
</feature>
<feature type="transmembrane region" description="Helical" evidence="5">
    <location>
        <begin position="156"/>
        <end position="178"/>
    </location>
</feature>
<dbReference type="InterPro" id="IPR005829">
    <property type="entry name" value="Sugar_transporter_CS"/>
</dbReference>
<feature type="transmembrane region" description="Helical" evidence="5">
    <location>
        <begin position="450"/>
        <end position="467"/>
    </location>
</feature>
<dbReference type="InterPro" id="IPR036259">
    <property type="entry name" value="MFS_trans_sf"/>
</dbReference>
<dbReference type="PROSITE" id="PS00217">
    <property type="entry name" value="SUGAR_TRANSPORT_2"/>
    <property type="match status" value="1"/>
</dbReference>
<dbReference type="PANTHER" id="PTHR24064">
    <property type="entry name" value="SOLUTE CARRIER FAMILY 22 MEMBER"/>
    <property type="match status" value="1"/>
</dbReference>
<reference evidence="7" key="2">
    <citation type="submission" date="2022-10" db="EMBL/GenBank/DDBJ databases">
        <authorList>
            <consortium name="ENA_rothamsted_submissions"/>
            <consortium name="culmorum"/>
            <person name="King R."/>
        </authorList>
    </citation>
    <scope>NUCLEOTIDE SEQUENCE</scope>
</reference>
<dbReference type="Proteomes" id="UP001153714">
    <property type="component" value="Chromosome 18"/>
</dbReference>
<dbReference type="InterPro" id="IPR005828">
    <property type="entry name" value="MFS_sugar_transport-like"/>
</dbReference>
<dbReference type="InterPro" id="IPR020846">
    <property type="entry name" value="MFS_dom"/>
</dbReference>
<keyword evidence="4 5" id="KW-0472">Membrane</keyword>
<accession>A0A9N9WCR8</accession>
<feature type="transmembrane region" description="Helical" evidence="5">
    <location>
        <begin position="418"/>
        <end position="438"/>
    </location>
</feature>
<dbReference type="EMBL" id="OU893349">
    <property type="protein sequence ID" value="CAG9787708.1"/>
    <property type="molecule type" value="Genomic_DNA"/>
</dbReference>
<sequence length="496" mass="54936">MEMQDRSKENGFQSESTVDLIQKITGAFGKYQLLLCLLIFMSKIPIAFHQMAIIFLAPKTPYTCEGEEGVCPCSDPVYDTSIFTNTMISEWNLICKDRWKTSFSQTLFQLGTLLGSVFFGMASDRFGRRRPMLVAVVAQITLGIAASFAPNYWTFSIIRLFVGVTVGGTMVIGFVIVMEYVGSQYRDIISAVYQVPFNLGHMLLPLFGYFFRDYSKFQLAISIPSLALLSYLFLLPDTPRWLIAVKKTDEAVKILERVAKVNNLPTANIKTDVEAYQNSLDSNNLKKGTILDLIRTPNIRKNIIVMSINWLACSYFFYGVSQYVGQLSGNVFTNVAESAGITLLGSFASIPLMRAVGRRTIMIIFNFVSSISLIILIFIPPGHGSVVCASIGVVTSFIVFVVAYLYCSELFPTVVRNAALGVSSMMARVGSMVAPFVVDLNLNARWLPPLVFALVPLIAGALTFLLPETKGCKLMTTIEEGEQFGKKIVSKNELKS</sequence>
<evidence type="ECO:0000256" key="1">
    <source>
        <dbReference type="ARBA" id="ARBA00004141"/>
    </source>
</evidence>